<keyword evidence="2 10" id="KW-1003">Cell membrane</keyword>
<keyword evidence="10" id="KW-0479">Metal-binding</keyword>
<evidence type="ECO:0000313" key="12">
    <source>
        <dbReference type="Proteomes" id="UP000198817"/>
    </source>
</evidence>
<name>A0A1I7I9B4_9FIRM</name>
<evidence type="ECO:0000256" key="10">
    <source>
        <dbReference type="HAMAP-Rule" id="MF_00454"/>
    </source>
</evidence>
<dbReference type="GeneID" id="78355347"/>
<evidence type="ECO:0000313" key="11">
    <source>
        <dbReference type="EMBL" id="SFU69406.1"/>
    </source>
</evidence>
<protein>
    <recommendedName>
        <fullName evidence="10">Fluoride-specific ion channel FluC</fullName>
    </recommendedName>
</protein>
<dbReference type="AlphaFoldDB" id="A0A1I7I9B4"/>
<dbReference type="Pfam" id="PF02537">
    <property type="entry name" value="CRCB"/>
    <property type="match status" value="1"/>
</dbReference>
<comment type="activity regulation">
    <text evidence="10">Na(+) is not transported, but it plays an essential structural role and its presence is essential for fluoride channel function.</text>
</comment>
<proteinExistence type="inferred from homology"/>
<feature type="transmembrane region" description="Helical" evidence="10">
    <location>
        <begin position="63"/>
        <end position="81"/>
    </location>
</feature>
<comment type="similarity">
    <text evidence="7 10">Belongs to the fluoride channel Fluc/FEX (TC 1.A.43) family.</text>
</comment>
<keyword evidence="10" id="KW-0915">Sodium</keyword>
<dbReference type="GO" id="GO:0062054">
    <property type="term" value="F:fluoride channel activity"/>
    <property type="evidence" value="ECO:0007669"/>
    <property type="project" value="UniProtKB-UniRule"/>
</dbReference>
<evidence type="ECO:0000256" key="9">
    <source>
        <dbReference type="ARBA" id="ARBA00049940"/>
    </source>
</evidence>
<feature type="transmembrane region" description="Helical" evidence="10">
    <location>
        <begin position="93"/>
        <end position="113"/>
    </location>
</feature>
<evidence type="ECO:0000256" key="8">
    <source>
        <dbReference type="ARBA" id="ARBA00035585"/>
    </source>
</evidence>
<evidence type="ECO:0000256" key="6">
    <source>
        <dbReference type="ARBA" id="ARBA00023303"/>
    </source>
</evidence>
<keyword evidence="5 10" id="KW-0472">Membrane</keyword>
<dbReference type="InterPro" id="IPR003691">
    <property type="entry name" value="FluC"/>
</dbReference>
<dbReference type="GO" id="GO:0005886">
    <property type="term" value="C:plasma membrane"/>
    <property type="evidence" value="ECO:0007669"/>
    <property type="project" value="UniProtKB-SubCell"/>
</dbReference>
<accession>A0A1I7I9B4</accession>
<evidence type="ECO:0000256" key="1">
    <source>
        <dbReference type="ARBA" id="ARBA00004651"/>
    </source>
</evidence>
<keyword evidence="10" id="KW-0813">Transport</keyword>
<keyword evidence="6 10" id="KW-0407">Ion channel</keyword>
<dbReference type="EMBL" id="FPBT01000035">
    <property type="protein sequence ID" value="SFU69406.1"/>
    <property type="molecule type" value="Genomic_DNA"/>
</dbReference>
<keyword evidence="10" id="KW-0406">Ion transport</keyword>
<evidence type="ECO:0000256" key="2">
    <source>
        <dbReference type="ARBA" id="ARBA00022475"/>
    </source>
</evidence>
<gene>
    <name evidence="10" type="primary">fluC</name>
    <name evidence="10" type="synonym">crcB</name>
    <name evidence="11" type="ORF">SAMN05216508_13516</name>
</gene>
<dbReference type="PANTHER" id="PTHR28259:SF1">
    <property type="entry name" value="FLUORIDE EXPORT PROTEIN 1-RELATED"/>
    <property type="match status" value="1"/>
</dbReference>
<comment type="catalytic activity">
    <reaction evidence="8">
        <text>fluoride(in) = fluoride(out)</text>
        <dbReference type="Rhea" id="RHEA:76159"/>
        <dbReference type="ChEBI" id="CHEBI:17051"/>
    </reaction>
    <physiologicalReaction direction="left-to-right" evidence="8">
        <dbReference type="Rhea" id="RHEA:76160"/>
    </physiologicalReaction>
</comment>
<evidence type="ECO:0000256" key="4">
    <source>
        <dbReference type="ARBA" id="ARBA00022989"/>
    </source>
</evidence>
<reference evidence="11 12" key="1">
    <citation type="submission" date="2016-10" db="EMBL/GenBank/DDBJ databases">
        <authorList>
            <person name="de Groot N.N."/>
        </authorList>
    </citation>
    <scope>NUCLEOTIDE SEQUENCE [LARGE SCALE GENOMIC DNA]</scope>
    <source>
        <strain evidence="11 12">KHGC13</strain>
    </source>
</reference>
<keyword evidence="12" id="KW-1185">Reference proteome</keyword>
<feature type="transmembrane region" description="Helical" evidence="10">
    <location>
        <begin position="29"/>
        <end position="51"/>
    </location>
</feature>
<evidence type="ECO:0000256" key="3">
    <source>
        <dbReference type="ARBA" id="ARBA00022692"/>
    </source>
</evidence>
<comment type="function">
    <text evidence="9 10">Fluoride-specific ion channel. Important for reducing fluoride concentration in the cell, thus reducing its toxicity.</text>
</comment>
<dbReference type="GO" id="GO:0140114">
    <property type="term" value="P:cellular detoxification of fluoride"/>
    <property type="evidence" value="ECO:0007669"/>
    <property type="project" value="UniProtKB-UniRule"/>
</dbReference>
<dbReference type="RefSeq" id="WP_090164674.1">
    <property type="nucleotide sequence ID" value="NZ_CACVNK010000013.1"/>
</dbReference>
<keyword evidence="3 10" id="KW-0812">Transmembrane</keyword>
<evidence type="ECO:0000256" key="5">
    <source>
        <dbReference type="ARBA" id="ARBA00023136"/>
    </source>
</evidence>
<dbReference type="PANTHER" id="PTHR28259">
    <property type="entry name" value="FLUORIDE EXPORT PROTEIN 1-RELATED"/>
    <property type="match status" value="1"/>
</dbReference>
<feature type="binding site" evidence="10">
    <location>
        <position position="74"/>
    </location>
    <ligand>
        <name>Na(+)</name>
        <dbReference type="ChEBI" id="CHEBI:29101"/>
        <note>structural</note>
    </ligand>
</feature>
<organism evidence="11 12">
    <name type="scientific">Eubacterium pyruvativorans</name>
    <dbReference type="NCBI Taxonomy" id="155865"/>
    <lineage>
        <taxon>Bacteria</taxon>
        <taxon>Bacillati</taxon>
        <taxon>Bacillota</taxon>
        <taxon>Clostridia</taxon>
        <taxon>Eubacteriales</taxon>
        <taxon>Eubacteriaceae</taxon>
        <taxon>Eubacterium</taxon>
    </lineage>
</organism>
<dbReference type="HAMAP" id="MF_00454">
    <property type="entry name" value="FluC"/>
    <property type="match status" value="1"/>
</dbReference>
<dbReference type="OrthoDB" id="9815830at2"/>
<evidence type="ECO:0000256" key="7">
    <source>
        <dbReference type="ARBA" id="ARBA00035120"/>
    </source>
</evidence>
<feature type="binding site" evidence="10">
    <location>
        <position position="71"/>
    </location>
    <ligand>
        <name>Na(+)</name>
        <dbReference type="ChEBI" id="CHEBI:29101"/>
        <note>structural</note>
    </ligand>
</feature>
<dbReference type="GO" id="GO:0046872">
    <property type="term" value="F:metal ion binding"/>
    <property type="evidence" value="ECO:0007669"/>
    <property type="project" value="UniProtKB-KW"/>
</dbReference>
<dbReference type="Proteomes" id="UP000198817">
    <property type="component" value="Unassembled WGS sequence"/>
</dbReference>
<dbReference type="STRING" id="155865.SAMN05216515_13816"/>
<keyword evidence="4 10" id="KW-1133">Transmembrane helix</keyword>
<comment type="subcellular location">
    <subcellularLocation>
        <location evidence="1 10">Cell membrane</location>
        <topology evidence="1 10">Multi-pass membrane protein</topology>
    </subcellularLocation>
</comment>
<sequence length="121" mass="13004">MSYLFVALGGAVGATGRYAISLIPFKPDFPALTFLTNLLGALLIGLVAGLAEDRDRLPENAVLFWKTGVCGGFTTFSTFSLESHQLMQENKYLLGTGYMVISVICCLAGVYIGKRIAVIFS</sequence>
<dbReference type="NCBIfam" id="TIGR00494">
    <property type="entry name" value="crcB"/>
    <property type="match status" value="1"/>
</dbReference>